<evidence type="ECO:0008006" key="5">
    <source>
        <dbReference type="Google" id="ProtNLM"/>
    </source>
</evidence>
<evidence type="ECO:0000313" key="4">
    <source>
        <dbReference type="Proteomes" id="UP001501468"/>
    </source>
</evidence>
<evidence type="ECO:0000313" key="3">
    <source>
        <dbReference type="EMBL" id="GAA3704151.1"/>
    </source>
</evidence>
<organism evidence="3 4">
    <name type="scientific">Terrabacter ginsenosidimutans</name>
    <dbReference type="NCBI Taxonomy" id="490575"/>
    <lineage>
        <taxon>Bacteria</taxon>
        <taxon>Bacillati</taxon>
        <taxon>Actinomycetota</taxon>
        <taxon>Actinomycetes</taxon>
        <taxon>Micrococcales</taxon>
        <taxon>Intrasporangiaceae</taxon>
        <taxon>Terrabacter</taxon>
    </lineage>
</organism>
<protein>
    <recommendedName>
        <fullName evidence="5">LVIVD repeat-containing protein</fullName>
    </recommendedName>
</protein>
<dbReference type="SUPFAM" id="SSF82171">
    <property type="entry name" value="DPP6 N-terminal domain-like"/>
    <property type="match status" value="1"/>
</dbReference>
<feature type="signal peptide" evidence="2">
    <location>
        <begin position="1"/>
        <end position="25"/>
    </location>
</feature>
<feature type="region of interest" description="Disordered" evidence="1">
    <location>
        <begin position="26"/>
        <end position="46"/>
    </location>
</feature>
<comment type="caution">
    <text evidence="3">The sequence shown here is derived from an EMBL/GenBank/DDBJ whole genome shotgun (WGS) entry which is preliminary data.</text>
</comment>
<dbReference type="EMBL" id="BAABDC010000003">
    <property type="protein sequence ID" value="GAA3704151.1"/>
    <property type="molecule type" value="Genomic_DNA"/>
</dbReference>
<evidence type="ECO:0000256" key="2">
    <source>
        <dbReference type="SAM" id="SignalP"/>
    </source>
</evidence>
<feature type="chain" id="PRO_5045676226" description="LVIVD repeat-containing protein" evidence="2">
    <location>
        <begin position="26"/>
        <end position="440"/>
    </location>
</feature>
<reference evidence="4" key="1">
    <citation type="journal article" date="2019" name="Int. J. Syst. Evol. Microbiol.">
        <title>The Global Catalogue of Microorganisms (GCM) 10K type strain sequencing project: providing services to taxonomists for standard genome sequencing and annotation.</title>
        <authorList>
            <consortium name="The Broad Institute Genomics Platform"/>
            <consortium name="The Broad Institute Genome Sequencing Center for Infectious Disease"/>
            <person name="Wu L."/>
            <person name="Ma J."/>
        </authorList>
    </citation>
    <scope>NUCLEOTIDE SEQUENCE [LARGE SCALE GENOMIC DNA]</scope>
    <source>
        <strain evidence="4">JCM 17125</strain>
    </source>
</reference>
<proteinExistence type="predicted"/>
<accession>A0ABP7DDJ5</accession>
<gene>
    <name evidence="3" type="ORF">GCM10022399_20940</name>
</gene>
<name>A0ABP7DDJ5_9MICO</name>
<keyword evidence="4" id="KW-1185">Reference proteome</keyword>
<dbReference type="RefSeq" id="WP_344945502.1">
    <property type="nucleotide sequence ID" value="NZ_BAABDC010000003.1"/>
</dbReference>
<sequence length="440" mass="46657">MRKIRTLVAVAAATVALATALPAAAHEPWDDGSIPPPPPASAADGYSRDMHLLSTAAHTGGVNSDLAFKGTLAFAGHYGGFRVIDLAEPGAPVELADVHCNGPQGDVTVHGDLLFLSVDTPQSTVGCEGSTNVTAKTPGAFEGIRVFDISDPAAPRFIKGVRTDCGSHTNTLVPGEGDKAYVYVASYPLSASNIGPDCQPPFEHISVIEVDGDDAAAGAGARVVSEPTIKGVDLFGAAQGVTPFFACHDITVLAPKKLAAAACLSQGQLWDISDPLHPVVTANIDTPDVDIWHSAAFTPDGRYVTFGDEYFGPAKEPFGALWTYSVADPSKALSHLRIPRAEPNTYHNFNYVPLADRYVLVSSAYGSGTSVVDLTNPAKPQEIGYYDMRSNQWSTYWYNGLIVANDISRGVDTLRFSNKAVAGAKQLPWLNPQTQDYLLD</sequence>
<keyword evidence="2" id="KW-0732">Signal</keyword>
<dbReference type="Proteomes" id="UP001501468">
    <property type="component" value="Unassembled WGS sequence"/>
</dbReference>
<evidence type="ECO:0000256" key="1">
    <source>
        <dbReference type="SAM" id="MobiDB-lite"/>
    </source>
</evidence>